<dbReference type="STRING" id="1255658.FM114_00955"/>
<dbReference type="Gene3D" id="3.10.350.10">
    <property type="entry name" value="LysM domain"/>
    <property type="match status" value="1"/>
</dbReference>
<proteinExistence type="predicted"/>
<evidence type="ECO:0000256" key="1">
    <source>
        <dbReference type="SAM" id="SignalP"/>
    </source>
</evidence>
<evidence type="ECO:0000259" key="2">
    <source>
        <dbReference type="Pfam" id="PF01476"/>
    </source>
</evidence>
<dbReference type="AlphaFoldDB" id="A0A1R4IDN7"/>
<protein>
    <recommendedName>
        <fullName evidence="2">LysM domain-containing protein</fullName>
    </recommendedName>
</protein>
<keyword evidence="4" id="KW-1185">Reference proteome</keyword>
<evidence type="ECO:0000313" key="3">
    <source>
        <dbReference type="EMBL" id="SJN17403.1"/>
    </source>
</evidence>
<dbReference type="CDD" id="cd00118">
    <property type="entry name" value="LysM"/>
    <property type="match status" value="1"/>
</dbReference>
<organism evidence="3 4">
    <name type="scientific">Luteococcus japonicus LSP_Lj1</name>
    <dbReference type="NCBI Taxonomy" id="1255658"/>
    <lineage>
        <taxon>Bacteria</taxon>
        <taxon>Bacillati</taxon>
        <taxon>Actinomycetota</taxon>
        <taxon>Actinomycetes</taxon>
        <taxon>Propionibacteriales</taxon>
        <taxon>Propionibacteriaceae</taxon>
        <taxon>Luteococcus</taxon>
    </lineage>
</organism>
<evidence type="ECO:0000313" key="4">
    <source>
        <dbReference type="Proteomes" id="UP000188342"/>
    </source>
</evidence>
<feature type="signal peptide" evidence="1">
    <location>
        <begin position="1"/>
        <end position="34"/>
    </location>
</feature>
<dbReference type="InterPro" id="IPR036779">
    <property type="entry name" value="LysM_dom_sf"/>
</dbReference>
<reference evidence="3 4" key="1">
    <citation type="submission" date="2017-02" db="EMBL/GenBank/DDBJ databases">
        <authorList>
            <person name="Peterson S.W."/>
        </authorList>
    </citation>
    <scope>NUCLEOTIDE SEQUENCE [LARGE SCALE GENOMIC DNA]</scope>
    <source>
        <strain evidence="3 4">LSP_Lj1</strain>
    </source>
</reference>
<dbReference type="Proteomes" id="UP000188342">
    <property type="component" value="Unassembled WGS sequence"/>
</dbReference>
<dbReference type="RefSeq" id="WP_094763333.1">
    <property type="nucleotide sequence ID" value="NZ_FUKQ01000006.1"/>
</dbReference>
<feature type="chain" id="PRO_5013363195" description="LysM domain-containing protein" evidence="1">
    <location>
        <begin position="35"/>
        <end position="181"/>
    </location>
</feature>
<dbReference type="EMBL" id="FUKQ01000006">
    <property type="protein sequence ID" value="SJN17403.1"/>
    <property type="molecule type" value="Genomic_DNA"/>
</dbReference>
<keyword evidence="1" id="KW-0732">Signal</keyword>
<accession>A0A1R4IDN7</accession>
<name>A0A1R4IDN7_9ACTN</name>
<sequence>MPRATRSALTPGILALGLALGAAPAAMTATPAHAATTHKSYRVKAGDTMSRIAKAHKTTVKAIAAYLVGDPKATRTQMVLGNMHGDEPRTDDTAYAIINGPKVKGVKIWVIRQKNLSHQLGLPIKWTGSSKKVSRGTLVGHVNAAVKPTAAITVEFSASPSKAFTDVKARNGVVKAVGGSY</sequence>
<gene>
    <name evidence="3" type="ORF">FM114_00955</name>
</gene>
<feature type="domain" description="LysM" evidence="2">
    <location>
        <begin position="41"/>
        <end position="65"/>
    </location>
</feature>
<dbReference type="Pfam" id="PF01476">
    <property type="entry name" value="LysM"/>
    <property type="match status" value="1"/>
</dbReference>
<dbReference type="InterPro" id="IPR018392">
    <property type="entry name" value="LysM"/>
</dbReference>